<feature type="signal peptide" evidence="1">
    <location>
        <begin position="1"/>
        <end position="20"/>
    </location>
</feature>
<dbReference type="OrthoDB" id="7464898at2759"/>
<gene>
    <name evidence="2" type="ORF">g.1646</name>
</gene>
<feature type="chain" id="PRO_5015510948" evidence="1">
    <location>
        <begin position="21"/>
        <end position="108"/>
    </location>
</feature>
<organism evidence="2">
    <name type="scientific">Sipha flava</name>
    <name type="common">yellow sugarcane aphid</name>
    <dbReference type="NCBI Taxonomy" id="143950"/>
    <lineage>
        <taxon>Eukaryota</taxon>
        <taxon>Metazoa</taxon>
        <taxon>Ecdysozoa</taxon>
        <taxon>Arthropoda</taxon>
        <taxon>Hexapoda</taxon>
        <taxon>Insecta</taxon>
        <taxon>Pterygota</taxon>
        <taxon>Neoptera</taxon>
        <taxon>Paraneoptera</taxon>
        <taxon>Hemiptera</taxon>
        <taxon>Sternorrhyncha</taxon>
        <taxon>Aphidomorpha</taxon>
        <taxon>Aphidoidea</taxon>
        <taxon>Aphididae</taxon>
        <taxon>Sipha</taxon>
    </lineage>
</organism>
<proteinExistence type="predicted"/>
<reference evidence="2" key="1">
    <citation type="submission" date="2018-04" db="EMBL/GenBank/DDBJ databases">
        <title>Transcriptome assembly of Sipha flava.</title>
        <authorList>
            <person name="Scully E.D."/>
            <person name="Geib S.M."/>
            <person name="Palmer N.A."/>
            <person name="Koch K."/>
            <person name="Bradshaw J."/>
            <person name="Heng-Moss T."/>
            <person name="Sarath G."/>
        </authorList>
    </citation>
    <scope>NUCLEOTIDE SEQUENCE</scope>
</reference>
<dbReference type="AlphaFoldDB" id="A0A2S2R8V1"/>
<protein>
    <submittedName>
        <fullName evidence="2">Uncharacterized protein</fullName>
    </submittedName>
</protein>
<name>A0A2S2R8V1_9HEMI</name>
<sequence>MVVWNIIVLLLIPLCMIASCDPTFQKPLDPFTLLRYDKRAAEDQPPSNDKNNVSVEFDEYPVHELNIVLYIHTNARDTPMHTYLNTYPCIKSNTIYSTSREFMTIGRL</sequence>
<accession>A0A2S2R8V1</accession>
<evidence type="ECO:0000313" key="2">
    <source>
        <dbReference type="EMBL" id="MBY86456.1"/>
    </source>
</evidence>
<evidence type="ECO:0000256" key="1">
    <source>
        <dbReference type="SAM" id="SignalP"/>
    </source>
</evidence>
<dbReference type="EMBL" id="GGMS01017253">
    <property type="protein sequence ID" value="MBY86456.1"/>
    <property type="molecule type" value="Transcribed_RNA"/>
</dbReference>
<keyword evidence="1" id="KW-0732">Signal</keyword>